<dbReference type="Gene3D" id="3.30.559.30">
    <property type="entry name" value="Nonribosomal peptide synthetase, condensation domain"/>
    <property type="match status" value="4"/>
</dbReference>
<proteinExistence type="inferred from homology"/>
<organism evidence="9 10">
    <name type="scientific">Aspergillus tanneri</name>
    <dbReference type="NCBI Taxonomy" id="1220188"/>
    <lineage>
        <taxon>Eukaryota</taxon>
        <taxon>Fungi</taxon>
        <taxon>Dikarya</taxon>
        <taxon>Ascomycota</taxon>
        <taxon>Pezizomycotina</taxon>
        <taxon>Eurotiomycetes</taxon>
        <taxon>Eurotiomycetidae</taxon>
        <taxon>Eurotiales</taxon>
        <taxon>Aspergillaceae</taxon>
        <taxon>Aspergillus</taxon>
        <taxon>Aspergillus subgen. Circumdati</taxon>
    </lineage>
</organism>
<dbReference type="PANTHER" id="PTHR45398:SF1">
    <property type="entry name" value="ENZYME, PUTATIVE (JCVI)-RELATED"/>
    <property type="match status" value="1"/>
</dbReference>
<dbReference type="GO" id="GO:1904091">
    <property type="term" value="F:non-ribosomal peptide synthetase activity"/>
    <property type="evidence" value="ECO:0007669"/>
    <property type="project" value="UniProtKB-ARBA"/>
</dbReference>
<feature type="domain" description="Carrier" evidence="8">
    <location>
        <begin position="3378"/>
        <end position="3460"/>
    </location>
</feature>
<evidence type="ECO:0000313" key="10">
    <source>
        <dbReference type="Proteomes" id="UP000324241"/>
    </source>
</evidence>
<dbReference type="GO" id="GO:0016874">
    <property type="term" value="F:ligase activity"/>
    <property type="evidence" value="ECO:0007669"/>
    <property type="project" value="UniProtKB-KW"/>
</dbReference>
<dbReference type="Gene3D" id="1.10.1200.10">
    <property type="entry name" value="ACP-like"/>
    <property type="match status" value="4"/>
</dbReference>
<dbReference type="GeneID" id="54323713"/>
<dbReference type="FunFam" id="1.10.1200.10:FF:000005">
    <property type="entry name" value="Nonribosomal peptide synthetase 1"/>
    <property type="match status" value="1"/>
</dbReference>
<dbReference type="PANTHER" id="PTHR45398">
    <property type="match status" value="1"/>
</dbReference>
<keyword evidence="5" id="KW-0677">Repeat</keyword>
<feature type="region of interest" description="Disordered" evidence="7">
    <location>
        <begin position="2864"/>
        <end position="2889"/>
    </location>
</feature>
<dbReference type="FunFam" id="3.30.559.30:FF:000010">
    <property type="entry name" value="Nonribosomal peptide synthase Pes1"/>
    <property type="match status" value="1"/>
</dbReference>
<dbReference type="FunFam" id="3.30.559.10:FF:000031">
    <property type="entry name" value="Nonribosomal peptide synthase Pes1"/>
    <property type="match status" value="1"/>
</dbReference>
<dbReference type="Pfam" id="PF00501">
    <property type="entry name" value="AMP-binding"/>
    <property type="match status" value="2"/>
</dbReference>
<dbReference type="PROSITE" id="PS50075">
    <property type="entry name" value="CARRIER"/>
    <property type="match status" value="4"/>
</dbReference>
<dbReference type="FunFam" id="3.30.559.10:FF:000016">
    <property type="entry name" value="Nonribosomal peptide synthase Pes1"/>
    <property type="match status" value="1"/>
</dbReference>
<dbReference type="CDD" id="cd05918">
    <property type="entry name" value="A_NRPS_SidN3_like"/>
    <property type="match status" value="2"/>
</dbReference>
<dbReference type="FunFam" id="3.30.559.10:FF:000037">
    <property type="entry name" value="Nonribosomal peptide synthase Pes1"/>
    <property type="match status" value="1"/>
</dbReference>
<dbReference type="Gene3D" id="3.40.50.12780">
    <property type="entry name" value="N-terminal domain of ligase-like"/>
    <property type="match status" value="2"/>
</dbReference>
<keyword evidence="4" id="KW-0436">Ligase</keyword>
<evidence type="ECO:0000256" key="5">
    <source>
        <dbReference type="ARBA" id="ARBA00022737"/>
    </source>
</evidence>
<dbReference type="SUPFAM" id="SSF52777">
    <property type="entry name" value="CoA-dependent acyltransferases"/>
    <property type="match status" value="8"/>
</dbReference>
<dbReference type="InterPro" id="IPR001242">
    <property type="entry name" value="Condensation_dom"/>
</dbReference>
<name>A0A5M9NC53_9EURO</name>
<dbReference type="InterPro" id="IPR045851">
    <property type="entry name" value="AMP-bd_C_sf"/>
</dbReference>
<dbReference type="FunFam" id="3.30.559.10:FF:000017">
    <property type="entry name" value="Nonribosomal peptide synthase Pes1"/>
    <property type="match status" value="1"/>
</dbReference>
<dbReference type="CDD" id="cd19542">
    <property type="entry name" value="CT_NRPS-like"/>
    <property type="match status" value="2"/>
</dbReference>
<dbReference type="VEuPathDB" id="FungiDB:EYZ11_010189"/>
<evidence type="ECO:0000256" key="6">
    <source>
        <dbReference type="ARBA" id="ARBA00029454"/>
    </source>
</evidence>
<dbReference type="InterPro" id="IPR020845">
    <property type="entry name" value="AMP-binding_CS"/>
</dbReference>
<dbReference type="InterPro" id="IPR009081">
    <property type="entry name" value="PP-bd_ACP"/>
</dbReference>
<feature type="domain" description="Carrier" evidence="8">
    <location>
        <begin position="627"/>
        <end position="703"/>
    </location>
</feature>
<dbReference type="InterPro" id="IPR042099">
    <property type="entry name" value="ANL_N_sf"/>
</dbReference>
<evidence type="ECO:0000256" key="1">
    <source>
        <dbReference type="ARBA" id="ARBA00005179"/>
    </source>
</evidence>
<dbReference type="RefSeq" id="XP_033431468.1">
    <property type="nucleotide sequence ID" value="XM_033565711.1"/>
</dbReference>
<dbReference type="Gene3D" id="3.30.559.10">
    <property type="entry name" value="Chloramphenicol acetyltransferase-like domain"/>
    <property type="match status" value="4"/>
</dbReference>
<dbReference type="FunFam" id="3.30.300.30:FF:000015">
    <property type="entry name" value="Nonribosomal peptide synthase SidD"/>
    <property type="match status" value="2"/>
</dbReference>
<reference evidence="9 10" key="1">
    <citation type="submission" date="2019-08" db="EMBL/GenBank/DDBJ databases">
        <title>The genome sequence of a newly discovered highly antifungal drug resistant Aspergillus species, Aspergillus tanneri NIH 1004.</title>
        <authorList>
            <person name="Mounaud S."/>
            <person name="Singh I."/>
            <person name="Joardar V."/>
            <person name="Pakala S."/>
            <person name="Pakala S."/>
            <person name="Venepally P."/>
            <person name="Chung J.K."/>
            <person name="Losada L."/>
            <person name="Nierman W.C."/>
        </authorList>
    </citation>
    <scope>NUCLEOTIDE SEQUENCE [LARGE SCALE GENOMIC DNA]</scope>
    <source>
        <strain evidence="9 10">NIH1004</strain>
    </source>
</reference>
<keyword evidence="3" id="KW-0597">Phosphoprotein</keyword>
<dbReference type="Pfam" id="PF00668">
    <property type="entry name" value="Condensation"/>
    <property type="match status" value="4"/>
</dbReference>
<dbReference type="Gene3D" id="3.30.300.30">
    <property type="match status" value="2"/>
</dbReference>
<dbReference type="CDD" id="cd19534">
    <property type="entry name" value="E_NRPS"/>
    <property type="match status" value="1"/>
</dbReference>
<dbReference type="PROSITE" id="PS00455">
    <property type="entry name" value="AMP_BINDING"/>
    <property type="match status" value="1"/>
</dbReference>
<dbReference type="EMBL" id="QUQM01000002">
    <property type="protein sequence ID" value="KAA8652107.1"/>
    <property type="molecule type" value="Genomic_DNA"/>
</dbReference>
<dbReference type="FunFam" id="3.40.50.12780:FF:000014">
    <property type="entry name" value="Nonribosomal peptide synthetase 1"/>
    <property type="match status" value="2"/>
</dbReference>
<feature type="non-terminal residue" evidence="9">
    <location>
        <position position="1"/>
    </location>
</feature>
<keyword evidence="2" id="KW-0596">Phosphopantetheine</keyword>
<dbReference type="FunFam" id="3.30.559.30:FF:000002">
    <property type="entry name" value="Nonribosomal peptide synthase Pes1"/>
    <property type="match status" value="1"/>
</dbReference>
<dbReference type="FunFam" id="3.30.559.30:FF:000003">
    <property type="entry name" value="Nonribosomal peptide synthase SidD"/>
    <property type="match status" value="1"/>
</dbReference>
<evidence type="ECO:0000313" key="9">
    <source>
        <dbReference type="EMBL" id="KAA8652107.1"/>
    </source>
</evidence>
<protein>
    <submittedName>
        <fullName evidence="9">Nonribosomal peptide synthetases (NRPS)</fullName>
    </submittedName>
</protein>
<dbReference type="Proteomes" id="UP000324241">
    <property type="component" value="Unassembled WGS sequence"/>
</dbReference>
<accession>A0A5M9NC53</accession>
<comment type="similarity">
    <text evidence="6">Belongs to the NRP synthetase family.</text>
</comment>
<dbReference type="SUPFAM" id="SSF56801">
    <property type="entry name" value="Acetyl-CoA synthetase-like"/>
    <property type="match status" value="2"/>
</dbReference>
<dbReference type="InterPro" id="IPR023213">
    <property type="entry name" value="CAT-like_dom_sf"/>
</dbReference>
<comment type="caution">
    <text evidence="9">The sequence shown here is derived from an EMBL/GenBank/DDBJ whole genome shotgun (WGS) entry which is preliminary data.</text>
</comment>
<sequence>YMVAVDAMISHSAGRVFFTYQKGCLSIDSIANVIDSFDHILRSVLNLTQNSTIAGIEFFNHYSCQKLRQWNATLSERPDKCAHELFEQQVLKRPQAPAICSWDGSFTYSELDLLSNRLGRRLKGLGVRPDTFVALCFEKSAWAIIAQIAVLKAGGAFASLDPTHPESRLKDMVDDIGAQIILCSTKHYGKSSRICNTSLAVCEGMISGLLESGPPEPVSTVENAAYVIFTSGTTGKPKVTVVEHAGLALGASAFAKPLNITPDTRMLQFSSFTFDVSVLETIVVLMIGGCICMPSDTERLNDLPGAVRRMGATNTCCTPSIINSLDPKSVPTLKILSCAGDKMMDSHIDRWLDRIVINAYGPSEATIVVTASKKTDGEGRRIEKDSSSIGTAIAGRTWIVDPQNHHRLLPVGAVGELVLEGCNVARGYLNNEQKTKEVFIRDPQWIQLDGLKDLFKCRERMYLTGDLVRYSRNGTIQFISRKDTQVKLNGQRIEVEEIEQQCISHLPRDTQVVVEVVTPKEKTVARCLVAFITVDENDENDITHRESPTSELLPMTELRTQMIKRLHACLTDSLPLTMVPKLFFPVRRLPVSSSGKLDRSALRTMIESLSKEQFKTFFISRGGGKRISESGNIGELQNLWEEALGLAPGSVGTEDSFFGLGGDSFSAMKLVGAAHSHGISLTVANIYANPFLMDMAKCCGHATTITESTVQPFSMLPKPGRLEEIMAEVCDQCCVSKDMISDVYPCSPVQEGVVTLSIKQKGAYIAQPVFQLAANLDIERFKASWQQVVGELDILRTRIVYTDSMGFLQAVLDKDPITWTITTTVDEAMDGFCGLSTYNGQQLAKYAIVQSETNSVPYFVWTIHHALYDGWSISLILRRVEEIYSKSSPQKPTLPYKNFVSYLQERDMSNSDDFWKHQLSNISCSPFPQKKSTSPDSVRVGNRHHSDISIPRIQNNLGLTLPELLRAAWAIVVSAHTSSSDVCFGETLMGRNISLPGVTYIAGPALTTVPTRIQVENDMSVVQYLQNVRELTTTTITHQHAGLQHIQKLSSDASVACDFQNLLVIQIDEGALDRGIWTPRDSETSGDFFTHPLTVECKTRGLTLGITLHHDEVVLDSWLAERLIHQFGVVLGQLLAISNDDLRKIGDLDLISDFDRKEISLWNHENPTHVERCVHDIIQEKCLLQPKASAVYSWDGELSYKELNKLASSFAAYLHSHKVGPETLVPICMDRSLWVVVSILGVLIAGGAYLPLDPSHPVSRHSEIITEVGARVILCSPQYRNRYSGSVNTVIPVSKETIRAYGSMSERPKHRQAATPSNMAVSIFTSGSTGRPKGIILDHQALASSGMAFGSMVYLNQNTRAFQFASLAFDAAIMEILVTLMHGGCVCIPSEDERLNDVVGAIQRMSVSWTFLTPSIASIIEPSAVPSLEVLVCGGEKLSREVISKWANRVKLMNGYGPTETTIFAVVNREVYPNSDPSCIGHGIPCTLTWVVDSENHDRLSPLGAVGELVLEGPALAREYLKNPQRTAEAFVEEPAWIKSFDHPLPSPRRIFKTGDLVKYNPDGSIVCIGRKDHQVKLHGQRMELGEIEHRLHEDPQVRHAVVVMPKTGLLRNRLVTILSLELLNGDKRIMSCETCELVDQDAMECVLPNLVEIQKNLKTHLPIYMVPQTWAVLEKLPMLVSGKLDRKKISNWVEKVDEPTYARIMQDFDGIKRGDIEHKDDSQGTVINVLCEILTQVLNIPSRKISLERSFVSLGGDSITGMAVISKARKNGIQLSLHNVLQSKSIAELAVLSGTDSKTILHEEKSGESFSLSPIQKLYFEPANMFHGNAHFNQSVTVRITRRIRPEILGRAVRAIIDRHSMFRTLFTGTQDGGWRQKTKDDVHSSYRFHVHVVDSLIAVYPKMAESQQSLNIWDGPIFAADLFEVHDSQQILFLVASHLCVDMVSWRIVLQDMEEFIETGLLSSEKPLSFQSWCEIQTKSSTTEDTSIHLPFSIGLPDLAYWGMENTPNVYGDVKMETFTLGEDTTAFVLGHCHHVLRAEAVDVVLSTVIHSFRQVFTGRETPTIYNEGHGRDSGDPNIDLSRTVGWFTTICPLRVSKGSDIMETLKYVKDTRRQMNDYGQAYFTQSVLHQGENKRSKDFQVPFEIIFNYLGQLQQLERDDALFQHFGNVFNCEKMELAGDMGPQTPRFALLEVSAIVVKGKIHVSFTYNQQMKHKAEIIDWASECKRILEEDFLYFKDYVPEPTLSDYPLLPTTYDGLRSFVKDTLPGAGVKDWDSVEDVYPCSPIQEGILLSQLRDPNRYMFYAIFEVQHYNEGSMIDPTRLRKAWSMVVSRHPVLRTLFIDSNHKGGAFDQVVVKTPNAKVIEVRCDNALAFERLENIKLQDINANRPSKFPQQLTICQTSSGRILVKIEINHAIIDGRSIDILLKDVALAYDSRLVSGPGPRFSEYIKYVQTQDQNTALAYWINYLSGVHPCHLSFSSVAGDRQLGSLMMNFDRFLELQQFCEKNSVTLATLTLSAWAIVLRRFTGSDDVCFGYPSAGRDSPVPGIQEAVGIFINMLCCRVKFAANHTLFDVSKMVQDNHIKSIPHQSCSLAKIQHEIGRQGQMLFNTTISIQNRSLSKHTSNDLISLLPQRVHDPTEYPVTLNVETARGQEGILLRFWTDTVSESQAKDLADSIAQVFACFVEGPSTLVSDLPLCQLPKDSPPTGVQMPDHDHLQSLIDRRVDEVINQMMNERKLILIKAHDQDKTQLNEHQIKLPDTAYQAAETRKMALSDSLPTLTGEKEPTDLEDQLYRLWNTALSLPESTVRHQDSFFKLGGDSITAMKMVGAAREEGLKLTVADVFNSPIFEDMLAILSAKSSPSSHSAGTPPMTPENEKETETPVVLSRPVSPEVTVLRPTELDNTSLQARIFPKIGVFRGGIADVLPVTNFQALSLTASLFKSRWMLNYFFLDGNGPLDIRRIRESFLRVVDVFDILRTVFVCFHGQFFQVVLRKIRPEIFVCETEESLDAYTGSLQQQDRAQVPRQGEQYVQFYIVKKKTSDQHRILIRMSHAQFDGVCLPRIMSAIKMGYEGSPIPPNASSFSNYMRMLPASITPEHYRHWKKLLKGSQMTQVIRREGPNTFQYIGAFTEQKRTVSFPPTVLENVTIATVMQSAWALTLAKLCAHEDIVFGLTISGRNATIPGIEATVGPCLNIIPVRVKFGEHWTGLDLFRYLQDQQVANMPFESLGFRDIIRHCTDWPSSVYFTTSVFHQNVEYEGQMQLDGNTYRMGGVGAIDNFTDLTLFSKAFPNQQKLEISLGYSQKGPIGPALAAQVLEMVCETVKSLIANPSIPLPSPLTLCSLPCQVVRDLPRSSDEVFLSSHLNSRSISDILVHSDILSQIWRQVLSKNRTRGESDSSPCPYQLNSSFFDLGGDILGMAQVVWLLEQESLQVRLEDLLEHPTFLGQLAVLALHNASPDTRVHTPAEAEVDEVPTTLTSSKALSKKSSWSPLRKAVTLARRFTKWGSV</sequence>
<dbReference type="SUPFAM" id="SSF47336">
    <property type="entry name" value="ACP-like"/>
    <property type="match status" value="4"/>
</dbReference>
<dbReference type="FunFam" id="1.10.1200.10:FF:000024">
    <property type="entry name" value="Nonribosomal peptide synthase Pes1"/>
    <property type="match status" value="1"/>
</dbReference>
<evidence type="ECO:0000256" key="4">
    <source>
        <dbReference type="ARBA" id="ARBA00022598"/>
    </source>
</evidence>
<dbReference type="VEuPathDB" id="FungiDB:EYZ11_010190"/>
<dbReference type="InterPro" id="IPR000873">
    <property type="entry name" value="AMP-dep_synth/lig_dom"/>
</dbReference>
<dbReference type="CDD" id="cd19545">
    <property type="entry name" value="FUM14_C_NRPS-like"/>
    <property type="match status" value="1"/>
</dbReference>
<gene>
    <name evidence="9" type="primary">NRPS1</name>
    <name evidence="9" type="ORF">ATNIH1004_001011</name>
</gene>
<dbReference type="Pfam" id="PF00550">
    <property type="entry name" value="PP-binding"/>
    <property type="match status" value="3"/>
</dbReference>
<dbReference type="InterPro" id="IPR036736">
    <property type="entry name" value="ACP-like_sf"/>
</dbReference>
<dbReference type="InterPro" id="IPR006162">
    <property type="entry name" value="Ppantetheine_attach_site"/>
</dbReference>
<dbReference type="VEuPathDB" id="FungiDB:EYZ11_010192"/>
<feature type="domain" description="Carrier" evidence="8">
    <location>
        <begin position="1722"/>
        <end position="1798"/>
    </location>
</feature>
<feature type="domain" description="Carrier" evidence="8">
    <location>
        <begin position="2788"/>
        <end position="2864"/>
    </location>
</feature>
<dbReference type="NCBIfam" id="TIGR01733">
    <property type="entry name" value="AA-adenyl-dom"/>
    <property type="match status" value="2"/>
</dbReference>
<evidence type="ECO:0000256" key="2">
    <source>
        <dbReference type="ARBA" id="ARBA00022450"/>
    </source>
</evidence>
<dbReference type="OrthoDB" id="416786at2759"/>
<dbReference type="GO" id="GO:0019748">
    <property type="term" value="P:secondary metabolic process"/>
    <property type="evidence" value="ECO:0007669"/>
    <property type="project" value="UniProtKB-ARBA"/>
</dbReference>
<comment type="pathway">
    <text evidence="1">Secondary metabolite biosynthesis.</text>
</comment>
<evidence type="ECO:0000259" key="8">
    <source>
        <dbReference type="PROSITE" id="PS50075"/>
    </source>
</evidence>
<evidence type="ECO:0000256" key="7">
    <source>
        <dbReference type="SAM" id="MobiDB-lite"/>
    </source>
</evidence>
<evidence type="ECO:0000256" key="3">
    <source>
        <dbReference type="ARBA" id="ARBA00022553"/>
    </source>
</evidence>
<dbReference type="PROSITE" id="PS00012">
    <property type="entry name" value="PHOSPHOPANTETHEINE"/>
    <property type="match status" value="2"/>
</dbReference>
<dbReference type="InterPro" id="IPR010071">
    <property type="entry name" value="AA_adenyl_dom"/>
</dbReference>